<keyword evidence="3" id="KW-1185">Reference proteome</keyword>
<sequence length="84" mass="9337">MHPPRHPYPSADGDSAQGSAPAACESASCEGHGACDHDRGAHHRMVASRKAQAHAYCLYQEGLMGLRDHTVRGCMWYQRIEYKR</sequence>
<comment type="caution">
    <text evidence="2">The sequence shown here is derived from an EMBL/GenBank/DDBJ whole genome shotgun (WGS) entry which is preliminary data.</text>
</comment>
<reference evidence="2 3" key="1">
    <citation type="submission" date="2024-07" db="EMBL/GenBank/DDBJ databases">
        <title>Section-level genome sequencing and comparative genomics of Aspergillus sections Usti and Cavernicolus.</title>
        <authorList>
            <consortium name="Lawrence Berkeley National Laboratory"/>
            <person name="Nybo J.L."/>
            <person name="Vesth T.C."/>
            <person name="Theobald S."/>
            <person name="Frisvad J.C."/>
            <person name="Larsen T.O."/>
            <person name="Kjaerboelling I."/>
            <person name="Rothschild-Mancinelli K."/>
            <person name="Lyhne E.K."/>
            <person name="Kogle M.E."/>
            <person name="Barry K."/>
            <person name="Clum A."/>
            <person name="Na H."/>
            <person name="Ledsgaard L."/>
            <person name="Lin J."/>
            <person name="Lipzen A."/>
            <person name="Kuo A."/>
            <person name="Riley R."/>
            <person name="Mondo S."/>
            <person name="Labutti K."/>
            <person name="Haridas S."/>
            <person name="Pangalinan J."/>
            <person name="Salamov A.A."/>
            <person name="Simmons B.A."/>
            <person name="Magnuson J.K."/>
            <person name="Chen J."/>
            <person name="Drula E."/>
            <person name="Henrissat B."/>
            <person name="Wiebenga A."/>
            <person name="Lubbers R.J."/>
            <person name="Gomes A.C."/>
            <person name="Makela M.R."/>
            <person name="Stajich J."/>
            <person name="Grigoriev I.V."/>
            <person name="Mortensen U.H."/>
            <person name="De Vries R.P."/>
            <person name="Baker S.E."/>
            <person name="Andersen M.R."/>
        </authorList>
    </citation>
    <scope>NUCLEOTIDE SEQUENCE [LARGE SCALE GENOMIC DNA]</scope>
    <source>
        <strain evidence="2 3">CBS 123904</strain>
    </source>
</reference>
<protein>
    <recommendedName>
        <fullName evidence="4">Copper-fist domain-containing protein</fullName>
    </recommendedName>
</protein>
<feature type="region of interest" description="Disordered" evidence="1">
    <location>
        <begin position="1"/>
        <end position="27"/>
    </location>
</feature>
<proteinExistence type="predicted"/>
<dbReference type="EMBL" id="JBFXLU010000208">
    <property type="protein sequence ID" value="KAL2835350.1"/>
    <property type="molecule type" value="Genomic_DNA"/>
</dbReference>
<accession>A0ABR4J5Q0</accession>
<gene>
    <name evidence="2" type="ORF">BJY01DRAFT_223824</name>
</gene>
<organism evidence="2 3">
    <name type="scientific">Aspergillus pseudoustus</name>
    <dbReference type="NCBI Taxonomy" id="1810923"/>
    <lineage>
        <taxon>Eukaryota</taxon>
        <taxon>Fungi</taxon>
        <taxon>Dikarya</taxon>
        <taxon>Ascomycota</taxon>
        <taxon>Pezizomycotina</taxon>
        <taxon>Eurotiomycetes</taxon>
        <taxon>Eurotiomycetidae</taxon>
        <taxon>Eurotiales</taxon>
        <taxon>Aspergillaceae</taxon>
        <taxon>Aspergillus</taxon>
        <taxon>Aspergillus subgen. Nidulantes</taxon>
    </lineage>
</organism>
<name>A0ABR4J5Q0_9EURO</name>
<evidence type="ECO:0000256" key="1">
    <source>
        <dbReference type="SAM" id="MobiDB-lite"/>
    </source>
</evidence>
<dbReference type="Proteomes" id="UP001610446">
    <property type="component" value="Unassembled WGS sequence"/>
</dbReference>
<evidence type="ECO:0008006" key="4">
    <source>
        <dbReference type="Google" id="ProtNLM"/>
    </source>
</evidence>
<evidence type="ECO:0000313" key="3">
    <source>
        <dbReference type="Proteomes" id="UP001610446"/>
    </source>
</evidence>
<evidence type="ECO:0000313" key="2">
    <source>
        <dbReference type="EMBL" id="KAL2835350.1"/>
    </source>
</evidence>